<dbReference type="Pfam" id="PF04326">
    <property type="entry name" value="SLFN_AlbA_2"/>
    <property type="match status" value="1"/>
</dbReference>
<dbReference type="RefSeq" id="WP_184165716.1">
    <property type="nucleotide sequence ID" value="NZ_JACHLC010000004.1"/>
</dbReference>
<gene>
    <name evidence="2" type="ORF">HNP36_003199</name>
</gene>
<dbReference type="EC" id="3.6.4.12" evidence="2"/>
<dbReference type="InterPro" id="IPR038461">
    <property type="entry name" value="Schlafen_AlbA_2_dom_sf"/>
</dbReference>
<dbReference type="Pfam" id="PF13749">
    <property type="entry name" value="HATPase_c_4"/>
    <property type="match status" value="1"/>
</dbReference>
<dbReference type="PANTHER" id="PTHR30595:SF6">
    <property type="entry name" value="SCHLAFEN ALBA-2 DOMAIN-CONTAINING PROTEIN"/>
    <property type="match status" value="1"/>
</dbReference>
<evidence type="ECO:0000313" key="3">
    <source>
        <dbReference type="Proteomes" id="UP000589738"/>
    </source>
</evidence>
<dbReference type="PANTHER" id="PTHR30595">
    <property type="entry name" value="GLPR-RELATED TRANSCRIPTIONAL REPRESSOR"/>
    <property type="match status" value="1"/>
</dbReference>
<dbReference type="GO" id="GO:0003678">
    <property type="term" value="F:DNA helicase activity"/>
    <property type="evidence" value="ECO:0007669"/>
    <property type="project" value="UniProtKB-EC"/>
</dbReference>
<sequence length="459" mass="51564">MIETKEISEKQKDYILTIEEDHFRDLKAIDIRPGKLTKTISAFANTVGGEIYIGIDEIEVSGVKTRQWRGFADVEAANGHIQIFEELFPLGTDFTYTFLTAAGQIGLVLQIGILKTKQIVKASDGIPYIRRGAQSLPVETAEKLTRLQLDKGVSSFEDNTLDVPLDFVSDSLTIYKFMIEVIPTTEPIPWLKKQLLIKTNHPTVAAVMLFADNPQAALPKQSGIKIYRYMTKESVGIRETLAFTPISVEGCAYEQVYEAVAKVTEIIQTIKVFTEDGETTIHYPNETLHEIITNAVLHRDYSLASDIHIRIFDNRIEVESPGRLPGHVTTGNILKEQFARNGAIVRLINKFPNPPNKDVGEGLNTAFDAMKKLKLKEPLIVEKENSVQVLIRHESLASPEEVIMKYLESNPSINNRTARELSNVGSENTMKQIFYSLRDKGFLEQTPGTQGRGTTWRKK</sequence>
<comment type="caution">
    <text evidence="2">The sequence shown here is derived from an EMBL/GenBank/DDBJ whole genome shotgun (WGS) entry which is preliminary data.</text>
</comment>
<keyword evidence="3" id="KW-1185">Reference proteome</keyword>
<reference evidence="2 3" key="1">
    <citation type="submission" date="2020-08" db="EMBL/GenBank/DDBJ databases">
        <title>Functional genomics of gut bacteria from endangered species of beetles.</title>
        <authorList>
            <person name="Carlos-Shanley C."/>
        </authorList>
    </citation>
    <scope>NUCLEOTIDE SEQUENCE [LARGE SCALE GENOMIC DNA]</scope>
    <source>
        <strain evidence="2 3">S00136</strain>
    </source>
</reference>
<keyword evidence="2" id="KW-0547">Nucleotide-binding</keyword>
<dbReference type="InterPro" id="IPR007421">
    <property type="entry name" value="Schlafen_AlbA_2_dom"/>
</dbReference>
<dbReference type="InterPro" id="IPR038475">
    <property type="entry name" value="RecG_C_sf"/>
</dbReference>
<organism evidence="2 3">
    <name type="scientific">Chryseobacterium shigense</name>
    <dbReference type="NCBI Taxonomy" id="297244"/>
    <lineage>
        <taxon>Bacteria</taxon>
        <taxon>Pseudomonadati</taxon>
        <taxon>Bacteroidota</taxon>
        <taxon>Flavobacteriia</taxon>
        <taxon>Flavobacteriales</taxon>
        <taxon>Weeksellaceae</taxon>
        <taxon>Chryseobacterium group</taxon>
        <taxon>Chryseobacterium</taxon>
    </lineage>
</organism>
<dbReference type="AlphaFoldDB" id="A0A841NFS8"/>
<dbReference type="Proteomes" id="UP000589738">
    <property type="component" value="Unassembled WGS sequence"/>
</dbReference>
<dbReference type="Gene3D" id="3.30.565.60">
    <property type="match status" value="1"/>
</dbReference>
<evidence type="ECO:0000259" key="1">
    <source>
        <dbReference type="Pfam" id="PF04326"/>
    </source>
</evidence>
<protein>
    <submittedName>
        <fullName evidence="2">ATP-dependent DNA helicase RecG</fullName>
        <ecNumber evidence="2">3.6.4.12</ecNumber>
    </submittedName>
</protein>
<feature type="domain" description="Schlafen AlbA-2" evidence="1">
    <location>
        <begin position="20"/>
        <end position="138"/>
    </location>
</feature>
<keyword evidence="2" id="KW-0067">ATP-binding</keyword>
<name>A0A841NFS8_9FLAO</name>
<proteinExistence type="predicted"/>
<evidence type="ECO:0000313" key="2">
    <source>
        <dbReference type="EMBL" id="MBB6372110.1"/>
    </source>
</evidence>
<keyword evidence="2" id="KW-0347">Helicase</keyword>
<dbReference type="GO" id="GO:0016787">
    <property type="term" value="F:hydrolase activity"/>
    <property type="evidence" value="ECO:0007669"/>
    <property type="project" value="UniProtKB-KW"/>
</dbReference>
<dbReference type="EMBL" id="JACHLC010000004">
    <property type="protein sequence ID" value="MBB6372110.1"/>
    <property type="molecule type" value="Genomic_DNA"/>
</dbReference>
<accession>A0A841NFS8</accession>
<keyword evidence="2" id="KW-0378">Hydrolase</keyword>
<dbReference type="Gene3D" id="3.30.950.30">
    <property type="entry name" value="Schlafen, AAA domain"/>
    <property type="match status" value="1"/>
</dbReference>